<keyword evidence="2" id="KW-0067">ATP-binding</keyword>
<dbReference type="AlphaFoldDB" id="A0A504YSY3"/>
<reference evidence="4 5" key="1">
    <citation type="submission" date="2019-04" db="EMBL/GenBank/DDBJ databases">
        <title>Annotation for the trematode Fasciola gigantica.</title>
        <authorList>
            <person name="Choi Y.-J."/>
        </authorList>
    </citation>
    <scope>NUCLEOTIDE SEQUENCE [LARGE SCALE GENOMIC DNA]</scope>
    <source>
        <strain evidence="4">Uganda_cow_1</strain>
    </source>
</reference>
<dbReference type="InterPro" id="IPR003593">
    <property type="entry name" value="AAA+_ATPase"/>
</dbReference>
<sequence>MTHNSGLLILSNVLHKQKLATVFKFASGLVRQKLFVTLPHSNANVGYWKTAVSLCYTAASEACPLLDVRFLLPFSTIIANPLHFDVVLSQFSDLELAHTLAVQLDPSYKSEIRLTSVENQVGSDDSQCDSVDTHRASPVRGTFSHVCLGGTFDRLHNGHKILLSIGGLLATDQLLVGITTAAMLRRKQLAPLILSWDRRSEEVECFLCDIGLDKSRFCVVELNDAFGPPAVRSEFQCIVTSDEVVKTCKQLNKIRQAKGFQSLAIEKIDFVSDARPIDHQVPSDLCESKLSSSTVRFHLLGTLLRPANPQGWSRRGARSPYVIGLAGPSGAGKSALARRLAGLSSAVHVIDCDRLGHEAYVPGTECHQRLLDHFGRDLVASADPPFPIDRARLGRLVFSDPARLKELNAIVWPEIECRVHERLVELESTAVREELSNSVSIRRPVVVLDAAVLLQAKWDEMCDEVFCGVMPKSEAERRILATYHHIDATVEHCERLERQATAIAEATGGMDWWSAGQLDKNVGPVGRAHVVLSTQWEPECTQKQVERAFRSLCNRIPL</sequence>
<dbReference type="GO" id="GO:0016779">
    <property type="term" value="F:nucleotidyltransferase activity"/>
    <property type="evidence" value="ECO:0007669"/>
    <property type="project" value="UniProtKB-KW"/>
</dbReference>
<dbReference type="InterPro" id="IPR001977">
    <property type="entry name" value="Depp_CoAkinase"/>
</dbReference>
<keyword evidence="4" id="KW-0808">Transferase</keyword>
<dbReference type="GO" id="GO:0015937">
    <property type="term" value="P:coenzyme A biosynthetic process"/>
    <property type="evidence" value="ECO:0007669"/>
    <property type="project" value="InterPro"/>
</dbReference>
<organism evidence="4 5">
    <name type="scientific">Fasciola gigantica</name>
    <name type="common">Giant liver fluke</name>
    <dbReference type="NCBI Taxonomy" id="46835"/>
    <lineage>
        <taxon>Eukaryota</taxon>
        <taxon>Metazoa</taxon>
        <taxon>Spiralia</taxon>
        <taxon>Lophotrochozoa</taxon>
        <taxon>Platyhelminthes</taxon>
        <taxon>Trematoda</taxon>
        <taxon>Digenea</taxon>
        <taxon>Plagiorchiida</taxon>
        <taxon>Echinostomata</taxon>
        <taxon>Echinostomatoidea</taxon>
        <taxon>Fasciolidae</taxon>
        <taxon>Fasciola</taxon>
    </lineage>
</organism>
<protein>
    <submittedName>
        <fullName evidence="4">Phosphopantetheine adenylyltransferase / dephospho-CoA kinase</fullName>
    </submittedName>
</protein>
<evidence type="ECO:0000313" key="5">
    <source>
        <dbReference type="Proteomes" id="UP000316759"/>
    </source>
</evidence>
<dbReference type="SMART" id="SM00382">
    <property type="entry name" value="AAA"/>
    <property type="match status" value="1"/>
</dbReference>
<dbReference type="Proteomes" id="UP000316759">
    <property type="component" value="Unassembled WGS sequence"/>
</dbReference>
<dbReference type="Pfam" id="PF01121">
    <property type="entry name" value="CoaE"/>
    <property type="match status" value="1"/>
</dbReference>
<feature type="domain" description="AAA+ ATPase" evidence="3">
    <location>
        <begin position="319"/>
        <end position="504"/>
    </location>
</feature>
<keyword evidence="1" id="KW-0547">Nucleotide-binding</keyword>
<dbReference type="PANTHER" id="PTHR10695">
    <property type="entry name" value="DEPHOSPHO-COA KINASE-RELATED"/>
    <property type="match status" value="1"/>
</dbReference>
<dbReference type="Gene3D" id="3.40.50.620">
    <property type="entry name" value="HUPs"/>
    <property type="match status" value="1"/>
</dbReference>
<keyword evidence="4" id="KW-0548">Nucleotidyltransferase</keyword>
<evidence type="ECO:0000256" key="2">
    <source>
        <dbReference type="ARBA" id="ARBA00022840"/>
    </source>
</evidence>
<dbReference type="Gene3D" id="3.40.50.300">
    <property type="entry name" value="P-loop containing nucleotide triphosphate hydrolases"/>
    <property type="match status" value="1"/>
</dbReference>
<dbReference type="STRING" id="46835.A0A504YSY3"/>
<dbReference type="Pfam" id="PF01467">
    <property type="entry name" value="CTP_transf_like"/>
    <property type="match status" value="1"/>
</dbReference>
<dbReference type="HAMAP" id="MF_00376">
    <property type="entry name" value="Dephospho_CoA_kinase"/>
    <property type="match status" value="1"/>
</dbReference>
<keyword evidence="5" id="KW-1185">Reference proteome</keyword>
<dbReference type="CDD" id="cd02022">
    <property type="entry name" value="DPCK"/>
    <property type="match status" value="1"/>
</dbReference>
<name>A0A504YSY3_FASGI</name>
<evidence type="ECO:0000259" key="3">
    <source>
        <dbReference type="SMART" id="SM00382"/>
    </source>
</evidence>
<comment type="caution">
    <text evidence="4">The sequence shown here is derived from an EMBL/GenBank/DDBJ whole genome shotgun (WGS) entry which is preliminary data.</text>
</comment>
<dbReference type="SUPFAM" id="SSF52374">
    <property type="entry name" value="Nucleotidylyl transferase"/>
    <property type="match status" value="1"/>
</dbReference>
<accession>A0A504YSY3</accession>
<dbReference type="PROSITE" id="PS51219">
    <property type="entry name" value="DPCK"/>
    <property type="match status" value="1"/>
</dbReference>
<dbReference type="InterPro" id="IPR004821">
    <property type="entry name" value="Cyt_trans-like"/>
</dbReference>
<dbReference type="InterPro" id="IPR027417">
    <property type="entry name" value="P-loop_NTPase"/>
</dbReference>
<dbReference type="PANTHER" id="PTHR10695:SF46">
    <property type="entry name" value="BIFUNCTIONAL COENZYME A SYNTHASE-RELATED"/>
    <property type="match status" value="1"/>
</dbReference>
<evidence type="ECO:0000256" key="1">
    <source>
        <dbReference type="ARBA" id="ARBA00022741"/>
    </source>
</evidence>
<dbReference type="InterPro" id="IPR014729">
    <property type="entry name" value="Rossmann-like_a/b/a_fold"/>
</dbReference>
<dbReference type="SUPFAM" id="SSF52540">
    <property type="entry name" value="P-loop containing nucleoside triphosphate hydrolases"/>
    <property type="match status" value="1"/>
</dbReference>
<dbReference type="EMBL" id="SUNJ01008865">
    <property type="protein sequence ID" value="TPP60878.1"/>
    <property type="molecule type" value="Genomic_DNA"/>
</dbReference>
<dbReference type="GO" id="GO:0005524">
    <property type="term" value="F:ATP binding"/>
    <property type="evidence" value="ECO:0007669"/>
    <property type="project" value="UniProtKB-KW"/>
</dbReference>
<dbReference type="OrthoDB" id="330671at2759"/>
<dbReference type="GO" id="GO:0004140">
    <property type="term" value="F:dephospho-CoA kinase activity"/>
    <property type="evidence" value="ECO:0007669"/>
    <property type="project" value="InterPro"/>
</dbReference>
<gene>
    <name evidence="4" type="ORF">FGIG_06856</name>
</gene>
<evidence type="ECO:0000313" key="4">
    <source>
        <dbReference type="EMBL" id="TPP60878.1"/>
    </source>
</evidence>
<proteinExistence type="inferred from homology"/>
<keyword evidence="4" id="KW-0418">Kinase</keyword>